<dbReference type="Proteomes" id="UP000198757">
    <property type="component" value="Unassembled WGS sequence"/>
</dbReference>
<dbReference type="InterPro" id="IPR028098">
    <property type="entry name" value="Glyco_trans_4-like_N"/>
</dbReference>
<name>A0A1G6YBP4_NIADE</name>
<dbReference type="EMBL" id="FMZO01000015">
    <property type="protein sequence ID" value="SDD87752.1"/>
    <property type="molecule type" value="Genomic_DNA"/>
</dbReference>
<sequence>MRKVLWLCSWYPNRLSPFEGDFVQRHAQAASLYNQVHIIKLTPDPDGSGVLYDTSRDPGYPNLTEELIYYSKGRGPLKKIGSYYKWFRLYKKAVRSYISRDGMPDLIHVHIPFKAGWIALWAKRKFGIPYVVTEHWDGYNKVVDHNYDQRPSWFRRMHRRIFAKAAAVHSVSDYLGKEIQGLAGNVPYTVIPNVVNTALFFYKKRNHSGPFRCLHISNGAKKKNVEGLISVFSRLPAADFSFTVIGLPAALNSLYQEKYPFLRLPGGLSYSKVAEELQATDLLVIFSDSENSPCVIGEAFCCGVPVVSSDVGGIAELVNEANGVLVPARDEPALENAIRHVRRHYPMYDQEAIVQHALHTFPYAVVGKKITDWYGNIVSPTRKAD</sequence>
<keyword evidence="3" id="KW-1185">Reference proteome</keyword>
<organism evidence="2 3">
    <name type="scientific">Niabella drilacis (strain DSM 25811 / CCM 8410 / CCUG 62505 / LMG 26954 / E90)</name>
    <dbReference type="NCBI Taxonomy" id="1285928"/>
    <lineage>
        <taxon>Bacteria</taxon>
        <taxon>Pseudomonadati</taxon>
        <taxon>Bacteroidota</taxon>
        <taxon>Chitinophagia</taxon>
        <taxon>Chitinophagales</taxon>
        <taxon>Chitinophagaceae</taxon>
        <taxon>Niabella</taxon>
    </lineage>
</organism>
<evidence type="ECO:0000259" key="1">
    <source>
        <dbReference type="Pfam" id="PF13439"/>
    </source>
</evidence>
<dbReference type="STRING" id="1285928.SAMN04487894_11555"/>
<dbReference type="AlphaFoldDB" id="A0A1G6YBP4"/>
<keyword evidence="2" id="KW-0808">Transferase</keyword>
<dbReference type="GO" id="GO:0016757">
    <property type="term" value="F:glycosyltransferase activity"/>
    <property type="evidence" value="ECO:0007669"/>
    <property type="project" value="TreeGrafter"/>
</dbReference>
<dbReference type="PANTHER" id="PTHR45947:SF15">
    <property type="entry name" value="TEICHURONIC ACID BIOSYNTHESIS GLYCOSYLTRANSFERASE TUAC-RELATED"/>
    <property type="match status" value="1"/>
</dbReference>
<feature type="domain" description="Glycosyltransferase subfamily 4-like N-terminal" evidence="1">
    <location>
        <begin position="76"/>
        <end position="198"/>
    </location>
</feature>
<accession>A0A1G6YBP4</accession>
<dbReference type="Pfam" id="PF13439">
    <property type="entry name" value="Glyco_transf_4"/>
    <property type="match status" value="1"/>
</dbReference>
<protein>
    <submittedName>
        <fullName evidence="2">Glycosyltransferase involved in cell wall bisynthesis</fullName>
    </submittedName>
</protein>
<dbReference type="RefSeq" id="WP_090392139.1">
    <property type="nucleotide sequence ID" value="NZ_FMZO01000015.1"/>
</dbReference>
<reference evidence="3" key="1">
    <citation type="submission" date="2016-10" db="EMBL/GenBank/DDBJ databases">
        <authorList>
            <person name="Varghese N."/>
            <person name="Submissions S."/>
        </authorList>
    </citation>
    <scope>NUCLEOTIDE SEQUENCE [LARGE SCALE GENOMIC DNA]</scope>
    <source>
        <strain evidence="3">DSM 25811 / CCM 8410 / LMG 26954 / E90</strain>
    </source>
</reference>
<dbReference type="InterPro" id="IPR050194">
    <property type="entry name" value="Glycosyltransferase_grp1"/>
</dbReference>
<dbReference type="SUPFAM" id="SSF53756">
    <property type="entry name" value="UDP-Glycosyltransferase/glycogen phosphorylase"/>
    <property type="match status" value="1"/>
</dbReference>
<dbReference type="Gene3D" id="3.40.50.2000">
    <property type="entry name" value="Glycogen Phosphorylase B"/>
    <property type="match status" value="2"/>
</dbReference>
<proteinExistence type="predicted"/>
<gene>
    <name evidence="2" type="ORF">SAMN04487894_11555</name>
</gene>
<dbReference type="PANTHER" id="PTHR45947">
    <property type="entry name" value="SULFOQUINOVOSYL TRANSFERASE SQD2"/>
    <property type="match status" value="1"/>
</dbReference>
<dbReference type="Pfam" id="PF13692">
    <property type="entry name" value="Glyco_trans_1_4"/>
    <property type="match status" value="1"/>
</dbReference>
<evidence type="ECO:0000313" key="2">
    <source>
        <dbReference type="EMBL" id="SDD87752.1"/>
    </source>
</evidence>
<dbReference type="OrthoDB" id="9795068at2"/>
<evidence type="ECO:0000313" key="3">
    <source>
        <dbReference type="Proteomes" id="UP000198757"/>
    </source>
</evidence>